<feature type="compositionally biased region" description="Low complexity" evidence="2">
    <location>
        <begin position="1"/>
        <end position="42"/>
    </location>
</feature>
<dbReference type="OrthoDB" id="25002at2759"/>
<keyword evidence="1" id="KW-0195">Cyclin</keyword>
<dbReference type="Proteomes" id="UP000193648">
    <property type="component" value="Unassembled WGS sequence"/>
</dbReference>
<dbReference type="AlphaFoldDB" id="A0A1Y2GXG9"/>
<evidence type="ECO:0000259" key="3">
    <source>
        <dbReference type="SMART" id="SM00385"/>
    </source>
</evidence>
<evidence type="ECO:0000256" key="2">
    <source>
        <dbReference type="SAM" id="MobiDB-lite"/>
    </source>
</evidence>
<feature type="domain" description="Cyclin-like" evidence="3">
    <location>
        <begin position="251"/>
        <end position="339"/>
    </location>
</feature>
<feature type="compositionally biased region" description="Polar residues" evidence="2">
    <location>
        <begin position="43"/>
        <end position="56"/>
    </location>
</feature>
<dbReference type="PANTHER" id="PTHR10026">
    <property type="entry name" value="CYCLIN"/>
    <property type="match status" value="1"/>
</dbReference>
<dbReference type="EMBL" id="MCFF01000010">
    <property type="protein sequence ID" value="ORZ22733.1"/>
    <property type="molecule type" value="Genomic_DNA"/>
</dbReference>
<dbReference type="CDD" id="cd20546">
    <property type="entry name" value="CYCLIN_SpCG1C_ScCTK2-like_rpt2"/>
    <property type="match status" value="1"/>
</dbReference>
<proteinExistence type="inferred from homology"/>
<dbReference type="STRING" id="64571.A0A1Y2GXG9"/>
<dbReference type="GO" id="GO:0016538">
    <property type="term" value="F:cyclin-dependent protein serine/threonine kinase regulator activity"/>
    <property type="evidence" value="ECO:0007669"/>
    <property type="project" value="InterPro"/>
</dbReference>
<feature type="region of interest" description="Disordered" evidence="2">
    <location>
        <begin position="68"/>
        <end position="87"/>
    </location>
</feature>
<dbReference type="InterPro" id="IPR036915">
    <property type="entry name" value="Cyclin-like_sf"/>
</dbReference>
<name>A0A1Y2GXG9_9FUNG</name>
<dbReference type="Gene3D" id="1.10.472.10">
    <property type="entry name" value="Cyclin-like"/>
    <property type="match status" value="2"/>
</dbReference>
<dbReference type="SMART" id="SM00385">
    <property type="entry name" value="CYCLIN"/>
    <property type="match status" value="2"/>
</dbReference>
<evidence type="ECO:0000256" key="1">
    <source>
        <dbReference type="RuleBase" id="RU000383"/>
    </source>
</evidence>
<dbReference type="RefSeq" id="XP_021883287.1">
    <property type="nucleotide sequence ID" value="XM_022023491.1"/>
</dbReference>
<comment type="caution">
    <text evidence="4">The sequence shown here is derived from an EMBL/GenBank/DDBJ whole genome shotgun (WGS) entry which is preliminary data.</text>
</comment>
<reference evidence="4 5" key="1">
    <citation type="submission" date="2016-07" db="EMBL/GenBank/DDBJ databases">
        <title>Pervasive Adenine N6-methylation of Active Genes in Fungi.</title>
        <authorList>
            <consortium name="DOE Joint Genome Institute"/>
            <person name="Mondo S.J."/>
            <person name="Dannebaum R.O."/>
            <person name="Kuo R.C."/>
            <person name="Labutti K."/>
            <person name="Haridas S."/>
            <person name="Kuo A."/>
            <person name="Salamov A."/>
            <person name="Ahrendt S.R."/>
            <person name="Lipzen A."/>
            <person name="Sullivan W."/>
            <person name="Andreopoulos W.B."/>
            <person name="Clum A."/>
            <person name="Lindquist E."/>
            <person name="Daum C."/>
            <person name="Ramamoorthy G.K."/>
            <person name="Gryganskyi A."/>
            <person name="Culley D."/>
            <person name="Magnuson J.K."/>
            <person name="James T.Y."/>
            <person name="O'Malley M.A."/>
            <person name="Stajich J.E."/>
            <person name="Spatafora J.W."/>
            <person name="Visel A."/>
            <person name="Grigoriev I.V."/>
        </authorList>
    </citation>
    <scope>NUCLEOTIDE SEQUENCE [LARGE SCALE GENOMIC DNA]</scope>
    <source>
        <strain evidence="4 5">NRRL 3116</strain>
    </source>
</reference>
<sequence length="407" mass="45552">MYSPSRPTSTSPGTPSLRPSHGQTLTQQQQQQPLTQAPVQTQGHLTQAEAQASVSHTAVSTQGQLAALAPGATTSESVRPQASQLSEPQLLTLQPAPILNSINRVSRTYYSKKDQDTIYYARNPGISLHRQADMRREACEVIAAIGKKIGFPQRTISTAQLLLHRFFMFNSVPDTGNEVVMACLFVSSKVEDTIKKLKDIMVATFIYRHSDATDWDPESREGEEQRKRVLSYEKMVLESICFDFRIVHPYKYVIKFVKIMGGSQNLARKAWDIARNSYKVGVCLEYPPHTIAAGSIYLAAKLIGESFPDLVQGVPWMKAFRTRSIDVDDFSHQMLDLLSIGRSDAQRQQYDTIHISLNDAHRLDLEHQMPKLKKARIDFATSIGVQAELERIQDGGASNPTVRYSQS</sequence>
<feature type="region of interest" description="Disordered" evidence="2">
    <location>
        <begin position="1"/>
        <end position="56"/>
    </location>
</feature>
<dbReference type="InterPro" id="IPR043198">
    <property type="entry name" value="Cyclin/Ssn8"/>
</dbReference>
<gene>
    <name evidence="4" type="ORF">BCR41DRAFT_349575</name>
</gene>
<accession>A0A1Y2GXG9</accession>
<protein>
    <submittedName>
        <fullName evidence="4">Cyclin-like protein</fullName>
    </submittedName>
</protein>
<dbReference type="GeneID" id="33565335"/>
<dbReference type="Pfam" id="PF00134">
    <property type="entry name" value="Cyclin_N"/>
    <property type="match status" value="1"/>
</dbReference>
<dbReference type="InterPro" id="IPR013763">
    <property type="entry name" value="Cyclin-like_dom"/>
</dbReference>
<dbReference type="GO" id="GO:0006357">
    <property type="term" value="P:regulation of transcription by RNA polymerase II"/>
    <property type="evidence" value="ECO:0007669"/>
    <property type="project" value="InterPro"/>
</dbReference>
<dbReference type="InParanoid" id="A0A1Y2GXG9"/>
<organism evidence="4 5">
    <name type="scientific">Lobosporangium transversale</name>
    <dbReference type="NCBI Taxonomy" id="64571"/>
    <lineage>
        <taxon>Eukaryota</taxon>
        <taxon>Fungi</taxon>
        <taxon>Fungi incertae sedis</taxon>
        <taxon>Mucoromycota</taxon>
        <taxon>Mortierellomycotina</taxon>
        <taxon>Mortierellomycetes</taxon>
        <taxon>Mortierellales</taxon>
        <taxon>Mortierellaceae</taxon>
        <taxon>Lobosporangium</taxon>
    </lineage>
</organism>
<dbReference type="InterPro" id="IPR006671">
    <property type="entry name" value="Cyclin_N"/>
</dbReference>
<feature type="compositionally biased region" description="Polar residues" evidence="2">
    <location>
        <begin position="72"/>
        <end position="87"/>
    </location>
</feature>
<evidence type="ECO:0000313" key="4">
    <source>
        <dbReference type="EMBL" id="ORZ22733.1"/>
    </source>
</evidence>
<comment type="similarity">
    <text evidence="1">Belongs to the cyclin family.</text>
</comment>
<evidence type="ECO:0000313" key="5">
    <source>
        <dbReference type="Proteomes" id="UP000193648"/>
    </source>
</evidence>
<feature type="domain" description="Cyclin-like" evidence="3">
    <location>
        <begin position="140"/>
        <end position="238"/>
    </location>
</feature>
<dbReference type="SUPFAM" id="SSF47954">
    <property type="entry name" value="Cyclin-like"/>
    <property type="match status" value="2"/>
</dbReference>
<keyword evidence="5" id="KW-1185">Reference proteome</keyword>